<evidence type="ECO:0000256" key="2">
    <source>
        <dbReference type="ARBA" id="ARBA00004202"/>
    </source>
</evidence>
<evidence type="ECO:0000256" key="10">
    <source>
        <dbReference type="ARBA" id="ARBA00025044"/>
    </source>
</evidence>
<keyword evidence="9" id="KW-0975">Bacterial flagellum</keyword>
<dbReference type="GO" id="GO:0071978">
    <property type="term" value="P:bacterial-type flagellum-dependent swarming motility"/>
    <property type="evidence" value="ECO:0007669"/>
    <property type="project" value="TreeGrafter"/>
</dbReference>
<dbReference type="InterPro" id="IPR036429">
    <property type="entry name" value="SpoA-like_sf"/>
</dbReference>
<dbReference type="Pfam" id="PF01052">
    <property type="entry name" value="FliMN_C"/>
    <property type="match status" value="1"/>
</dbReference>
<dbReference type="STRING" id="89524.SAMN05444370_101343"/>
<name>A0A1H3VV64_9RHOB</name>
<proteinExistence type="inferred from homology"/>
<keyword evidence="6" id="KW-0145">Chemotaxis</keyword>
<evidence type="ECO:0000259" key="11">
    <source>
        <dbReference type="Pfam" id="PF01052"/>
    </source>
</evidence>
<keyword evidence="5" id="KW-1003">Cell membrane</keyword>
<evidence type="ECO:0000256" key="9">
    <source>
        <dbReference type="ARBA" id="ARBA00023143"/>
    </source>
</evidence>
<keyword evidence="12" id="KW-0966">Cell projection</keyword>
<protein>
    <recommendedName>
        <fullName evidence="4">Flagellar motor switch protein FliM</fullName>
    </recommendedName>
</protein>
<dbReference type="AlphaFoldDB" id="A0A1H3VV64"/>
<dbReference type="SUPFAM" id="SSF101801">
    <property type="entry name" value="Surface presentation of antigens (SPOA)"/>
    <property type="match status" value="1"/>
</dbReference>
<dbReference type="CDD" id="cd17908">
    <property type="entry name" value="FliM"/>
    <property type="match status" value="1"/>
</dbReference>
<gene>
    <name evidence="12" type="ORF">SAMN05444370_101343</name>
</gene>
<evidence type="ECO:0000313" key="12">
    <source>
        <dbReference type="EMBL" id="SDZ78630.1"/>
    </source>
</evidence>
<dbReference type="OrthoDB" id="9806941at2"/>
<evidence type="ECO:0000256" key="8">
    <source>
        <dbReference type="ARBA" id="ARBA00023136"/>
    </source>
</evidence>
<dbReference type="PANTHER" id="PTHR30034">
    <property type="entry name" value="FLAGELLAR MOTOR SWITCH PROTEIN FLIM"/>
    <property type="match status" value="1"/>
</dbReference>
<comment type="subcellular location">
    <subcellularLocation>
        <location evidence="1">Bacterial flagellum basal body</location>
    </subcellularLocation>
    <subcellularLocation>
        <location evidence="2">Cell membrane</location>
        <topology evidence="2">Peripheral membrane protein</topology>
    </subcellularLocation>
</comment>
<dbReference type="PANTHER" id="PTHR30034:SF6">
    <property type="entry name" value="YOP PROTEINS TRANSLOCATION PROTEIN Q"/>
    <property type="match status" value="1"/>
</dbReference>
<dbReference type="InterPro" id="IPR001543">
    <property type="entry name" value="FliN-like_C"/>
</dbReference>
<evidence type="ECO:0000256" key="6">
    <source>
        <dbReference type="ARBA" id="ARBA00022500"/>
    </source>
</evidence>
<dbReference type="GO" id="GO:0003774">
    <property type="term" value="F:cytoskeletal motor activity"/>
    <property type="evidence" value="ECO:0007669"/>
    <property type="project" value="InterPro"/>
</dbReference>
<keyword evidence="12" id="KW-0969">Cilium</keyword>
<organism evidence="12 13">
    <name type="scientific">Rubrimonas cliftonensis</name>
    <dbReference type="NCBI Taxonomy" id="89524"/>
    <lineage>
        <taxon>Bacteria</taxon>
        <taxon>Pseudomonadati</taxon>
        <taxon>Pseudomonadota</taxon>
        <taxon>Alphaproteobacteria</taxon>
        <taxon>Rhodobacterales</taxon>
        <taxon>Paracoccaceae</taxon>
        <taxon>Rubrimonas</taxon>
    </lineage>
</organism>
<keyword evidence="8" id="KW-0472">Membrane</keyword>
<sequence>MHVATRNDGGGMSTEAVLRKKIDQSRVSVASYPKLSVLAASHARETAARVRSLFNTPADVKTEANAVIRAGRYLRGLPAPTLLGVLEVDGVPNSAAFHMDAELVSHVVDMSLGGDPGVDSSYPQRSQTAIDLAMCTRFANSVLQALDTAVRTVCKGKSLGYMRCMRFETTPQMANIAPERSEVMIINQRVEIGEAGRNGFFELVLPLSVVDPIKGDLMQHYGSPSSLNSDLWDKRLRRSLLQSALTLDAVIDMQHLPLERLSTMKVGDVIKLGHGAMEQLELVIDTQRGKRSFAACRLGAKGSLKAVKLVSDPPIDLIDQLRLEG</sequence>
<keyword evidence="12" id="KW-0282">Flagellum</keyword>
<dbReference type="Gene3D" id="3.40.1550.10">
    <property type="entry name" value="CheC-like"/>
    <property type="match status" value="1"/>
</dbReference>
<dbReference type="InterPro" id="IPR028976">
    <property type="entry name" value="CheC-like_sf"/>
</dbReference>
<dbReference type="GO" id="GO:0050918">
    <property type="term" value="P:positive chemotaxis"/>
    <property type="evidence" value="ECO:0007669"/>
    <property type="project" value="TreeGrafter"/>
</dbReference>
<evidence type="ECO:0000256" key="3">
    <source>
        <dbReference type="ARBA" id="ARBA00011049"/>
    </source>
</evidence>
<dbReference type="EMBL" id="FNQM01000001">
    <property type="protein sequence ID" value="SDZ78630.1"/>
    <property type="molecule type" value="Genomic_DNA"/>
</dbReference>
<dbReference type="PRINTS" id="PR00955">
    <property type="entry name" value="FLGMOTORFLIM"/>
</dbReference>
<dbReference type="Proteomes" id="UP000198703">
    <property type="component" value="Unassembled WGS sequence"/>
</dbReference>
<dbReference type="Pfam" id="PF02154">
    <property type="entry name" value="FliM"/>
    <property type="match status" value="1"/>
</dbReference>
<keyword evidence="7" id="KW-0283">Flagellar rotation</keyword>
<dbReference type="GO" id="GO:0009425">
    <property type="term" value="C:bacterial-type flagellum basal body"/>
    <property type="evidence" value="ECO:0007669"/>
    <property type="project" value="UniProtKB-SubCell"/>
</dbReference>
<dbReference type="InterPro" id="IPR001689">
    <property type="entry name" value="Flag_FliM"/>
</dbReference>
<evidence type="ECO:0000256" key="7">
    <source>
        <dbReference type="ARBA" id="ARBA00022779"/>
    </source>
</evidence>
<comment type="similarity">
    <text evidence="3">Belongs to the FliM family.</text>
</comment>
<evidence type="ECO:0000256" key="1">
    <source>
        <dbReference type="ARBA" id="ARBA00004117"/>
    </source>
</evidence>
<feature type="domain" description="Flagellar motor switch protein FliN-like C-terminal" evidence="11">
    <location>
        <begin position="240"/>
        <end position="309"/>
    </location>
</feature>
<dbReference type="Gene3D" id="2.30.330.10">
    <property type="entry name" value="SpoA-like"/>
    <property type="match status" value="1"/>
</dbReference>
<keyword evidence="13" id="KW-1185">Reference proteome</keyword>
<accession>A0A1H3VV64</accession>
<evidence type="ECO:0000256" key="4">
    <source>
        <dbReference type="ARBA" id="ARBA00021898"/>
    </source>
</evidence>
<comment type="function">
    <text evidence="10">FliM is one of three proteins (FliG, FliN, FliM) that forms the rotor-mounted switch complex (C ring), located at the base of the basal body. This complex interacts with the CheY and CheZ chemotaxis proteins, in addition to contacting components of the motor that determine the direction of flagellar rotation.</text>
</comment>
<dbReference type="GO" id="GO:0005886">
    <property type="term" value="C:plasma membrane"/>
    <property type="evidence" value="ECO:0007669"/>
    <property type="project" value="UniProtKB-SubCell"/>
</dbReference>
<evidence type="ECO:0000256" key="5">
    <source>
        <dbReference type="ARBA" id="ARBA00022475"/>
    </source>
</evidence>
<evidence type="ECO:0000313" key="13">
    <source>
        <dbReference type="Proteomes" id="UP000198703"/>
    </source>
</evidence>
<reference evidence="12 13" key="1">
    <citation type="submission" date="2016-10" db="EMBL/GenBank/DDBJ databases">
        <authorList>
            <person name="de Groot N.N."/>
        </authorList>
    </citation>
    <scope>NUCLEOTIDE SEQUENCE [LARGE SCALE GENOMIC DNA]</scope>
    <source>
        <strain evidence="12 13">DSM 15345</strain>
    </source>
</reference>